<dbReference type="AlphaFoldDB" id="A0A0L7MBG7"/>
<dbReference type="EMBL" id="JNVD01000030">
    <property type="protein sequence ID" value="KOC19250.1"/>
    <property type="molecule type" value="Genomic_DNA"/>
</dbReference>
<dbReference type="PATRIC" id="fig|285.49.peg.3881"/>
<sequence length="197" mass="20963">MTLIPQLPTPPQSTDPANFDPRADAFLLALVPFAEAANQQAAENNQFNLSTIAAAAAAALSASSAKNASDLAVASAVAARWDATATYAQGNLAWSPMSGLIYRRLIAGKTSADPSTDQVNWTEAMNLPVGTGPDQVQAGQHLGQLAYMDALSTTVISRHARDSKPGDIWREYVNDTTTTIKFHGFDGIIRSRSESWT</sequence>
<organism evidence="1 2">
    <name type="scientific">Comamonas testosteroni</name>
    <name type="common">Pseudomonas testosteroni</name>
    <dbReference type="NCBI Taxonomy" id="285"/>
    <lineage>
        <taxon>Bacteria</taxon>
        <taxon>Pseudomonadati</taxon>
        <taxon>Pseudomonadota</taxon>
        <taxon>Betaproteobacteria</taxon>
        <taxon>Burkholderiales</taxon>
        <taxon>Comamonadaceae</taxon>
        <taxon>Comamonas</taxon>
    </lineage>
</organism>
<reference evidence="2" key="1">
    <citation type="submission" date="2014-06" db="EMBL/GenBank/DDBJ databases">
        <title>Draft genome sequence of C. testosteroni WDL7.</title>
        <authorList>
            <person name="Wu Y."/>
            <person name="Seshan H."/>
            <person name="Arumugam K."/>
        </authorList>
    </citation>
    <scope>NUCLEOTIDE SEQUENCE [LARGE SCALE GENOMIC DNA]</scope>
    <source>
        <strain evidence="2">WDL7</strain>
    </source>
</reference>
<gene>
    <name evidence="1" type="ORF">GL58_18770</name>
</gene>
<evidence type="ECO:0000313" key="2">
    <source>
        <dbReference type="Proteomes" id="UP000037442"/>
    </source>
</evidence>
<evidence type="ECO:0000313" key="1">
    <source>
        <dbReference type="EMBL" id="KOC19250.1"/>
    </source>
</evidence>
<proteinExistence type="predicted"/>
<dbReference type="RefSeq" id="WP_053284371.1">
    <property type="nucleotide sequence ID" value="NZ_JNVD01000030.1"/>
</dbReference>
<protein>
    <submittedName>
        <fullName evidence="1">Uncharacterized protein</fullName>
    </submittedName>
</protein>
<dbReference type="Proteomes" id="UP000037442">
    <property type="component" value="Unassembled WGS sequence"/>
</dbReference>
<name>A0A0L7MBG7_COMTE</name>
<accession>A0A0L7MBG7</accession>
<comment type="caution">
    <text evidence="1">The sequence shown here is derived from an EMBL/GenBank/DDBJ whole genome shotgun (WGS) entry which is preliminary data.</text>
</comment>